<dbReference type="SUPFAM" id="SSF51197">
    <property type="entry name" value="Clavaminate synthase-like"/>
    <property type="match status" value="1"/>
</dbReference>
<reference evidence="2" key="1">
    <citation type="journal article" date="2019" name="Int. J. Syst. Evol. Microbiol.">
        <title>The Global Catalogue of Microorganisms (GCM) 10K type strain sequencing project: providing services to taxonomists for standard genome sequencing and annotation.</title>
        <authorList>
            <consortium name="The Broad Institute Genomics Platform"/>
            <consortium name="The Broad Institute Genome Sequencing Center for Infectious Disease"/>
            <person name="Wu L."/>
            <person name="Ma J."/>
        </authorList>
    </citation>
    <scope>NUCLEOTIDE SEQUENCE [LARGE SCALE GENOMIC DNA]</scope>
    <source>
        <strain evidence="2">JCM 4586</strain>
    </source>
</reference>
<protein>
    <recommendedName>
        <fullName evidence="3">ArpA protein</fullName>
    </recommendedName>
</protein>
<dbReference type="EMBL" id="BMUT01000007">
    <property type="protein sequence ID" value="GGX88132.1"/>
    <property type="molecule type" value="Genomic_DNA"/>
</dbReference>
<evidence type="ECO:0008006" key="3">
    <source>
        <dbReference type="Google" id="ProtNLM"/>
    </source>
</evidence>
<dbReference type="Pfam" id="PF23169">
    <property type="entry name" value="HalD"/>
    <property type="match status" value="1"/>
</dbReference>
<dbReference type="Gene3D" id="2.60.120.620">
    <property type="entry name" value="q2cbj1_9rhob like domain"/>
    <property type="match status" value="1"/>
</dbReference>
<sequence length="275" mass="31120">MNAGEINADEITVSEINVGEIDETLGKFLAENYTPERVQQLADRFQRTGFVKFDAHMRIVPEELINAVRAEADRLIREHKERRDLVLGTTGGTPRNLSVVKSQDVEQSDLIRAVTGSEVLLTFLAGITRERIIPEVSDDERYLITHQEFASDTHGWHWDDYSFAFNWALRMPPIASGGMVQAVPHTHWDKNDPRINETLCERQIDTYGLASGDLYLLRSDTTMHRTVPLAEDGAVRTMLVVSWSAERDLGKELTGNDRWWENPEAGAARPVHRAA</sequence>
<keyword evidence="2" id="KW-1185">Reference proteome</keyword>
<proteinExistence type="predicted"/>
<dbReference type="Proteomes" id="UP000659223">
    <property type="component" value="Unassembled WGS sequence"/>
</dbReference>
<evidence type="ECO:0000313" key="2">
    <source>
        <dbReference type="Proteomes" id="UP000659223"/>
    </source>
</evidence>
<evidence type="ECO:0000313" key="1">
    <source>
        <dbReference type="EMBL" id="GGX88132.1"/>
    </source>
</evidence>
<accession>A0ABQ2YM73</accession>
<dbReference type="RefSeq" id="WP_229899449.1">
    <property type="nucleotide sequence ID" value="NZ_BMUT01000007.1"/>
</dbReference>
<comment type="caution">
    <text evidence="1">The sequence shown here is derived from an EMBL/GenBank/DDBJ whole genome shotgun (WGS) entry which is preliminary data.</text>
</comment>
<organism evidence="1 2">
    <name type="scientific">Streptomyces hiroshimensis</name>
    <dbReference type="NCBI Taxonomy" id="66424"/>
    <lineage>
        <taxon>Bacteria</taxon>
        <taxon>Bacillati</taxon>
        <taxon>Actinomycetota</taxon>
        <taxon>Actinomycetes</taxon>
        <taxon>Kitasatosporales</taxon>
        <taxon>Streptomycetaceae</taxon>
        <taxon>Streptomyces</taxon>
    </lineage>
</organism>
<name>A0ABQ2YM73_9ACTN</name>
<gene>
    <name evidence="1" type="ORF">GCM10010324_37310</name>
</gene>
<dbReference type="InterPro" id="IPR056470">
    <property type="entry name" value="BesD/HalB-like"/>
</dbReference>